<proteinExistence type="inferred from homology"/>
<reference evidence="3" key="1">
    <citation type="journal article" date="2020" name="J. Eukaryot. Microbiol.">
        <title>De novo Sequencing, Assembly and Annotation of the Transcriptome for the Free-Living Testate Amoeba Arcella intermedia.</title>
        <authorList>
            <person name="Ribeiro G.M."/>
            <person name="Porfirio-Sousa A.L."/>
            <person name="Maurer-Alcala X.X."/>
            <person name="Katz L.A."/>
            <person name="Lahr D.J.G."/>
        </authorList>
    </citation>
    <scope>NUCLEOTIDE SEQUENCE</scope>
</reference>
<evidence type="ECO:0000256" key="1">
    <source>
        <dbReference type="ARBA" id="ARBA00023186"/>
    </source>
</evidence>
<organism evidence="3">
    <name type="scientific">Arcella intermedia</name>
    <dbReference type="NCBI Taxonomy" id="1963864"/>
    <lineage>
        <taxon>Eukaryota</taxon>
        <taxon>Amoebozoa</taxon>
        <taxon>Tubulinea</taxon>
        <taxon>Elardia</taxon>
        <taxon>Arcellinida</taxon>
        <taxon>Sphaerothecina</taxon>
        <taxon>Arcellidae</taxon>
        <taxon>Arcella</taxon>
    </lineage>
</organism>
<evidence type="ECO:0000313" key="3">
    <source>
        <dbReference type="EMBL" id="NDV40631.1"/>
    </source>
</evidence>
<dbReference type="GO" id="GO:0005634">
    <property type="term" value="C:nucleus"/>
    <property type="evidence" value="ECO:0007669"/>
    <property type="project" value="TreeGrafter"/>
</dbReference>
<dbReference type="GO" id="GO:0043248">
    <property type="term" value="P:proteasome assembly"/>
    <property type="evidence" value="ECO:0007669"/>
    <property type="project" value="InterPro"/>
</dbReference>
<evidence type="ECO:0000256" key="2">
    <source>
        <dbReference type="ARBA" id="ARBA00043974"/>
    </source>
</evidence>
<protein>
    <submittedName>
        <fullName evidence="3">Uncharacterized protein</fullName>
    </submittedName>
</protein>
<name>A0A6B2LVA5_9EUKA</name>
<dbReference type="EMBL" id="GIBP01011662">
    <property type="protein sequence ID" value="NDV40631.1"/>
    <property type="molecule type" value="Transcribed_RNA"/>
</dbReference>
<keyword evidence="1" id="KW-0143">Chaperone</keyword>
<dbReference type="Pfam" id="PF05348">
    <property type="entry name" value="UMP1"/>
    <property type="match status" value="1"/>
</dbReference>
<dbReference type="GO" id="GO:0005737">
    <property type="term" value="C:cytoplasm"/>
    <property type="evidence" value="ECO:0007669"/>
    <property type="project" value="TreeGrafter"/>
</dbReference>
<comment type="similarity">
    <text evidence="2">Belongs to the POMP/UMP1 family.</text>
</comment>
<dbReference type="PANTHER" id="PTHR12828">
    <property type="entry name" value="PROTEASOME MATURATION PROTEIN UMP1"/>
    <property type="match status" value="1"/>
</dbReference>
<dbReference type="PANTHER" id="PTHR12828:SF3">
    <property type="entry name" value="PROTEASOME MATURATION PROTEIN"/>
    <property type="match status" value="1"/>
</dbReference>
<sequence>MHASRQIALDNFALKNVYGEHMTMRLEMEKRILSSFQRAPVLRSEFCGLHTITGEDMTLDFGNSFSDAFEGPQFPGDIHTLTEQKLKL</sequence>
<accession>A0A6B2LVA5</accession>
<dbReference type="InterPro" id="IPR008012">
    <property type="entry name" value="Ump1"/>
</dbReference>
<dbReference type="AlphaFoldDB" id="A0A6B2LVA5"/>